<sequence length="328" mass="34321">DDLRRPPLVGVHPGGTSRCGRRAPARRLALGRRPAVQPRAGARGCLVGLWTRPVVLAAVDRHGGHGGGHPRPRPRDGSAPGPPRLVVGRQGGGRLRPAPARLHVRDQGDVGGRRDAHAGAVTDVRGGARHPPVRRASGSGVPVVVGGGGGRCSHRRPRRRIRSGGRTARDAPRRGERGLLRRVLRLVEAGPRPHRRDPLPVRRGARGRAHRQRLRRAGGGVAGLGGGKGPAPGGDHRRRPRRPGALRLHLAPPVGGGEHPAGGPAHHALPGRRSGLAPARPAHHATAPPRRAGDGRRCGGRHPLALRSAAGRLPARHQPGGRGGRTLV</sequence>
<accession>A0A6J4H471</accession>
<feature type="compositionally biased region" description="Low complexity" evidence="1">
    <location>
        <begin position="277"/>
        <end position="290"/>
    </location>
</feature>
<organism evidence="2">
    <name type="scientific">uncultured Acidimicrobiales bacterium</name>
    <dbReference type="NCBI Taxonomy" id="310071"/>
    <lineage>
        <taxon>Bacteria</taxon>
        <taxon>Bacillati</taxon>
        <taxon>Actinomycetota</taxon>
        <taxon>Acidimicrobiia</taxon>
        <taxon>Acidimicrobiales</taxon>
        <taxon>environmental samples</taxon>
    </lineage>
</organism>
<dbReference type="AlphaFoldDB" id="A0A6J4H471"/>
<feature type="compositionally biased region" description="Basic residues" evidence="1">
    <location>
        <begin position="203"/>
        <end position="216"/>
    </location>
</feature>
<protein>
    <submittedName>
        <fullName evidence="2">Uncharacterized protein</fullName>
    </submittedName>
</protein>
<feature type="compositionally biased region" description="Basic and acidic residues" evidence="1">
    <location>
        <begin position="103"/>
        <end position="117"/>
    </location>
</feature>
<evidence type="ECO:0000256" key="1">
    <source>
        <dbReference type="SAM" id="MobiDB-lite"/>
    </source>
</evidence>
<feature type="non-terminal residue" evidence="2">
    <location>
        <position position="328"/>
    </location>
</feature>
<feature type="non-terminal residue" evidence="2">
    <location>
        <position position="1"/>
    </location>
</feature>
<name>A0A6J4H471_9ACTN</name>
<reference evidence="2" key="1">
    <citation type="submission" date="2020-02" db="EMBL/GenBank/DDBJ databases">
        <authorList>
            <person name="Meier V. D."/>
        </authorList>
    </citation>
    <scope>NUCLEOTIDE SEQUENCE</scope>
    <source>
        <strain evidence="2">AVDCRST_MAG20</strain>
    </source>
</reference>
<feature type="region of interest" description="Disordered" evidence="1">
    <location>
        <begin position="190"/>
        <end position="328"/>
    </location>
</feature>
<dbReference type="EMBL" id="CADCSY010000006">
    <property type="protein sequence ID" value="CAA9210935.1"/>
    <property type="molecule type" value="Genomic_DNA"/>
</dbReference>
<gene>
    <name evidence="2" type="ORF">AVDCRST_MAG20-35</name>
</gene>
<feature type="compositionally biased region" description="Basic residues" evidence="1">
    <location>
        <begin position="152"/>
        <end position="163"/>
    </location>
</feature>
<feature type="region of interest" description="Disordered" evidence="1">
    <location>
        <begin position="61"/>
        <end position="177"/>
    </location>
</feature>
<evidence type="ECO:0000313" key="2">
    <source>
        <dbReference type="EMBL" id="CAA9210935.1"/>
    </source>
</evidence>
<feature type="compositionally biased region" description="Gly residues" evidence="1">
    <location>
        <begin position="217"/>
        <end position="232"/>
    </location>
</feature>
<feature type="compositionally biased region" description="Low complexity" evidence="1">
    <location>
        <begin position="134"/>
        <end position="144"/>
    </location>
</feature>
<feature type="region of interest" description="Disordered" evidence="1">
    <location>
        <begin position="1"/>
        <end position="23"/>
    </location>
</feature>
<proteinExistence type="predicted"/>
<feature type="compositionally biased region" description="Basic and acidic residues" evidence="1">
    <location>
        <begin position="167"/>
        <end position="177"/>
    </location>
</feature>